<protein>
    <recommendedName>
        <fullName evidence="4">Tetratricopeptide repeat protein</fullName>
    </recommendedName>
</protein>
<feature type="repeat" description="TPR" evidence="1">
    <location>
        <begin position="350"/>
        <end position="383"/>
    </location>
</feature>
<dbReference type="InterPro" id="IPR019734">
    <property type="entry name" value="TPR_rpt"/>
</dbReference>
<sequence length="419" mass="49335">MKEEMKWFEEITQYLFKEYKSTFLKKVVNYEKESIKKIALLRNQYLDYDDDDNDYDAVDYALGIYSKDEMQVLKNKIDESSGSEVLEGVEDLWGPPTLNKAWEKNYEYSTDFEMFQYCAVLATIAQKLLEDTEIKPYIMKGASVFMKSFGDFNEECTVPMYKGVVPEVEIRKKVIADFVTTDENKKLLLSLWDKEVTEPGKTLFKQIGINPLPNYPSESDISKELFKARHILVEKENESKEIRNKAAIDSLEPYLEDIKPYTGKKSKKITEAIKEHESACNYLGLWYNGLKDYDNAEKWWRRCYQILPTEAGTLNLCLIYKNHKPNYPEFLKICEHLTSIYHKLSSYSQMYAWEYLATAYVLNEDIEKASKTFKKLIKENPEEKISYYKSLANKALDKLFEQRERDKNLENKLLSIFEE</sequence>
<organism evidence="2 3">
    <name type="scientific">Flavivirga algicola</name>
    <dbReference type="NCBI Taxonomy" id="2729136"/>
    <lineage>
        <taxon>Bacteria</taxon>
        <taxon>Pseudomonadati</taxon>
        <taxon>Bacteroidota</taxon>
        <taxon>Flavobacteriia</taxon>
        <taxon>Flavobacteriales</taxon>
        <taxon>Flavobacteriaceae</taxon>
        <taxon>Flavivirga</taxon>
    </lineage>
</organism>
<dbReference type="SMART" id="SM00028">
    <property type="entry name" value="TPR"/>
    <property type="match status" value="2"/>
</dbReference>
<accession>A0ABX1S028</accession>
<name>A0ABX1S028_9FLAO</name>
<dbReference type="SUPFAM" id="SSF81901">
    <property type="entry name" value="HCP-like"/>
    <property type="match status" value="1"/>
</dbReference>
<dbReference type="PROSITE" id="PS50005">
    <property type="entry name" value="TPR"/>
    <property type="match status" value="1"/>
</dbReference>
<proteinExistence type="predicted"/>
<dbReference type="RefSeq" id="WP_169673620.1">
    <property type="nucleotide sequence ID" value="NZ_JABBHF010000006.1"/>
</dbReference>
<reference evidence="2 3" key="1">
    <citation type="submission" date="2020-04" db="EMBL/GenBank/DDBJ databases">
        <title>A Flavivirga sp. nov.</title>
        <authorList>
            <person name="Sun X."/>
        </authorList>
    </citation>
    <scope>NUCLEOTIDE SEQUENCE [LARGE SCALE GENOMIC DNA]</scope>
    <source>
        <strain evidence="2 3">Y03</strain>
    </source>
</reference>
<dbReference type="EMBL" id="JABBHF010000006">
    <property type="protein sequence ID" value="NMH88233.1"/>
    <property type="molecule type" value="Genomic_DNA"/>
</dbReference>
<dbReference type="Gene3D" id="1.25.40.10">
    <property type="entry name" value="Tetratricopeptide repeat domain"/>
    <property type="match status" value="1"/>
</dbReference>
<dbReference type="Proteomes" id="UP000746690">
    <property type="component" value="Unassembled WGS sequence"/>
</dbReference>
<gene>
    <name evidence="2" type="ORF">HHX25_12010</name>
</gene>
<evidence type="ECO:0000313" key="2">
    <source>
        <dbReference type="EMBL" id="NMH88233.1"/>
    </source>
</evidence>
<keyword evidence="1" id="KW-0802">TPR repeat</keyword>
<evidence type="ECO:0008006" key="4">
    <source>
        <dbReference type="Google" id="ProtNLM"/>
    </source>
</evidence>
<evidence type="ECO:0000256" key="1">
    <source>
        <dbReference type="PROSITE-ProRule" id="PRU00339"/>
    </source>
</evidence>
<keyword evidence="3" id="KW-1185">Reference proteome</keyword>
<dbReference type="InterPro" id="IPR011990">
    <property type="entry name" value="TPR-like_helical_dom_sf"/>
</dbReference>
<comment type="caution">
    <text evidence="2">The sequence shown here is derived from an EMBL/GenBank/DDBJ whole genome shotgun (WGS) entry which is preliminary data.</text>
</comment>
<evidence type="ECO:0000313" key="3">
    <source>
        <dbReference type="Proteomes" id="UP000746690"/>
    </source>
</evidence>